<dbReference type="SUPFAM" id="SSF51735">
    <property type="entry name" value="NAD(P)-binding Rossmann-fold domains"/>
    <property type="match status" value="1"/>
</dbReference>
<dbReference type="GO" id="GO:0016020">
    <property type="term" value="C:membrane"/>
    <property type="evidence" value="ECO:0007669"/>
    <property type="project" value="TreeGrafter"/>
</dbReference>
<comment type="similarity">
    <text evidence="1 3">Belongs to the short-chain dehydrogenases/reductases (SDR) family.</text>
</comment>
<dbReference type="InterPro" id="IPR036291">
    <property type="entry name" value="NAD(P)-bd_dom_sf"/>
</dbReference>
<comment type="caution">
    <text evidence="5">The sequence shown here is derived from an EMBL/GenBank/DDBJ whole genome shotgun (WGS) entry which is preliminary data.</text>
</comment>
<evidence type="ECO:0000259" key="4">
    <source>
        <dbReference type="SMART" id="SM00822"/>
    </source>
</evidence>
<evidence type="ECO:0000313" key="5">
    <source>
        <dbReference type="EMBL" id="TXR52975.1"/>
    </source>
</evidence>
<organism evidence="5 6">
    <name type="scientific">Quadrisphaera setariae</name>
    <dbReference type="NCBI Taxonomy" id="2593304"/>
    <lineage>
        <taxon>Bacteria</taxon>
        <taxon>Bacillati</taxon>
        <taxon>Actinomycetota</taxon>
        <taxon>Actinomycetes</taxon>
        <taxon>Kineosporiales</taxon>
        <taxon>Kineosporiaceae</taxon>
        <taxon>Quadrisphaera</taxon>
    </lineage>
</organism>
<dbReference type="InterPro" id="IPR002347">
    <property type="entry name" value="SDR_fam"/>
</dbReference>
<dbReference type="EMBL" id="VKAC01000011">
    <property type="protein sequence ID" value="TXR52975.1"/>
    <property type="molecule type" value="Genomic_DNA"/>
</dbReference>
<feature type="domain" description="Ketoreductase" evidence="4">
    <location>
        <begin position="1"/>
        <end position="181"/>
    </location>
</feature>
<name>A0A5C8Z4F6_9ACTN</name>
<protein>
    <submittedName>
        <fullName evidence="5">SDR family oxidoreductase</fullName>
    </submittedName>
</protein>
<accession>A0A5C8Z4F6</accession>
<dbReference type="PANTHER" id="PTHR44196:SF1">
    <property type="entry name" value="DEHYDROGENASE_REDUCTASE SDR FAMILY MEMBER 7B"/>
    <property type="match status" value="1"/>
</dbReference>
<evidence type="ECO:0000256" key="1">
    <source>
        <dbReference type="ARBA" id="ARBA00006484"/>
    </source>
</evidence>
<dbReference type="SMART" id="SM00822">
    <property type="entry name" value="PKS_KR"/>
    <property type="match status" value="1"/>
</dbReference>
<dbReference type="Pfam" id="PF00106">
    <property type="entry name" value="adh_short"/>
    <property type="match status" value="1"/>
</dbReference>
<dbReference type="PRINTS" id="PR00081">
    <property type="entry name" value="GDHRDH"/>
</dbReference>
<dbReference type="Proteomes" id="UP000321234">
    <property type="component" value="Unassembled WGS sequence"/>
</dbReference>
<keyword evidence="2" id="KW-0560">Oxidoreductase</keyword>
<evidence type="ECO:0000256" key="3">
    <source>
        <dbReference type="RuleBase" id="RU000363"/>
    </source>
</evidence>
<dbReference type="NCBIfam" id="NF005495">
    <property type="entry name" value="PRK07109.1"/>
    <property type="match status" value="1"/>
</dbReference>
<dbReference type="PANTHER" id="PTHR44196">
    <property type="entry name" value="DEHYDROGENASE/REDUCTASE SDR FAMILY MEMBER 7B"/>
    <property type="match status" value="1"/>
</dbReference>
<dbReference type="InterPro" id="IPR057326">
    <property type="entry name" value="KR_dom"/>
</dbReference>
<sequence>MVTGGSAGIGRAVVRELAARGWDVAVLARGRDGLAATVADVAAAGRRGIGVVCDVAHREQVEAAATRVEAELGPVEVWVNNAMASVFSPFSDTDPDDFERATAVTYFGQVHGTRAALDRMRPRDRGHVVQIGSALAFRGIPLQAAYCGAKHAVVGFTESVITELRHEGSRVQVSMVHMPGMNTTQFGWVRTTMPNHPQPVAPIYQPEACAKVVAEVVDHPRRRTWVGESTVYTILGSWAAPWFVDRYLARTGVDGQLTDQPRSTMRGDYLDAPVPGDAGARGEFDDQSWSWSPQVWLQQRRHAVDAAGTAALTLGAVAGALTAVTTTARAVQRRRAAPSARARRWLGR</sequence>
<dbReference type="PRINTS" id="PR00080">
    <property type="entry name" value="SDRFAMILY"/>
</dbReference>
<keyword evidence="6" id="KW-1185">Reference proteome</keyword>
<dbReference type="OrthoDB" id="151996at2"/>
<dbReference type="GO" id="GO:0016491">
    <property type="term" value="F:oxidoreductase activity"/>
    <property type="evidence" value="ECO:0007669"/>
    <property type="project" value="UniProtKB-KW"/>
</dbReference>
<gene>
    <name evidence="5" type="ORF">FMM08_17415</name>
</gene>
<evidence type="ECO:0000313" key="6">
    <source>
        <dbReference type="Proteomes" id="UP000321234"/>
    </source>
</evidence>
<reference evidence="5 6" key="1">
    <citation type="submission" date="2019-07" db="EMBL/GenBank/DDBJ databases">
        <title>Quadrisphaera sp. strain DD2A genome sequencing and assembly.</title>
        <authorList>
            <person name="Kim I."/>
        </authorList>
    </citation>
    <scope>NUCLEOTIDE SEQUENCE [LARGE SCALE GENOMIC DNA]</scope>
    <source>
        <strain evidence="5 6">DD2A</strain>
    </source>
</reference>
<dbReference type="AlphaFoldDB" id="A0A5C8Z4F6"/>
<dbReference type="Gene3D" id="3.40.50.720">
    <property type="entry name" value="NAD(P)-binding Rossmann-like Domain"/>
    <property type="match status" value="1"/>
</dbReference>
<evidence type="ECO:0000256" key="2">
    <source>
        <dbReference type="ARBA" id="ARBA00023002"/>
    </source>
</evidence>
<proteinExistence type="inferred from homology"/>